<name>A0A0M9GKT6_9HYPH</name>
<dbReference type="STRING" id="1514904.SU32_15575"/>
<evidence type="ECO:0000313" key="2">
    <source>
        <dbReference type="Proteomes" id="UP000038011"/>
    </source>
</evidence>
<dbReference type="AlphaFoldDB" id="A0A0M9GKT6"/>
<reference evidence="1 2" key="1">
    <citation type="submission" date="2015-01" db="EMBL/GenBank/DDBJ databases">
        <title>Ahrensia donghaiensis sp. nov., a novel dimethylsulphoniopropionate-cleavage bacterium isolated from seawater and emended descriptions of the genus Ahrensia and Ahrensia kielensis.</title>
        <authorList>
            <person name="Liu J."/>
        </authorList>
    </citation>
    <scope>NUCLEOTIDE SEQUENCE [LARGE SCALE GENOMIC DNA]</scope>
    <source>
        <strain evidence="1 2">LZD062</strain>
    </source>
</reference>
<comment type="caution">
    <text evidence="1">The sequence shown here is derived from an EMBL/GenBank/DDBJ whole genome shotgun (WGS) entry which is preliminary data.</text>
</comment>
<dbReference type="Proteomes" id="UP000038011">
    <property type="component" value="Unassembled WGS sequence"/>
</dbReference>
<keyword evidence="2" id="KW-1185">Reference proteome</keyword>
<dbReference type="EMBL" id="JXMU01000029">
    <property type="protein sequence ID" value="KPB00127.1"/>
    <property type="molecule type" value="Genomic_DNA"/>
</dbReference>
<protein>
    <submittedName>
        <fullName evidence="1">Flagellar biosynthesis regulator FlhF</fullName>
    </submittedName>
</protein>
<dbReference type="OrthoDB" id="9808944at2"/>
<gene>
    <name evidence="1" type="ORF">SU32_15575</name>
</gene>
<organism evidence="1 2">
    <name type="scientific">Ahrensia marina</name>
    <dbReference type="NCBI Taxonomy" id="1514904"/>
    <lineage>
        <taxon>Bacteria</taxon>
        <taxon>Pseudomonadati</taxon>
        <taxon>Pseudomonadota</taxon>
        <taxon>Alphaproteobacteria</taxon>
        <taxon>Hyphomicrobiales</taxon>
        <taxon>Ahrensiaceae</taxon>
        <taxon>Ahrensia</taxon>
    </lineage>
</organism>
<keyword evidence="1" id="KW-0966">Cell projection</keyword>
<evidence type="ECO:0000313" key="1">
    <source>
        <dbReference type="EMBL" id="KPB00127.1"/>
    </source>
</evidence>
<sequence>MIVLRYSEVDQDSAVDARSRERELLDRSILLFEKAQADGPGSMAEIEAVHFAGRFWSIVLEDLASEDNTLTKDLRAGIISVGIWILQECEAVRQGESDKIEGIIGVSQIIKGGL</sequence>
<dbReference type="InterPro" id="IPR010845">
    <property type="entry name" value="FlaF"/>
</dbReference>
<keyword evidence="1" id="KW-0969">Cilium</keyword>
<dbReference type="GO" id="GO:0044781">
    <property type="term" value="P:bacterial-type flagellum organization"/>
    <property type="evidence" value="ECO:0007669"/>
    <property type="project" value="InterPro"/>
</dbReference>
<proteinExistence type="predicted"/>
<dbReference type="Pfam" id="PF07309">
    <property type="entry name" value="FlaF"/>
    <property type="match status" value="1"/>
</dbReference>
<dbReference type="RefSeq" id="WP_054000303.1">
    <property type="nucleotide sequence ID" value="NZ_JXMU01000029.1"/>
</dbReference>
<dbReference type="NCBIfam" id="NF009434">
    <property type="entry name" value="PRK12793.1"/>
    <property type="match status" value="1"/>
</dbReference>
<accession>A0A0M9GKT6</accession>
<keyword evidence="1" id="KW-0282">Flagellum</keyword>
<dbReference type="PATRIC" id="fig|1514904.3.peg.2260"/>